<dbReference type="RefSeq" id="WP_073325508.1">
    <property type="nucleotide sequence ID" value="NZ_FQYO01000001.1"/>
</dbReference>
<keyword evidence="1" id="KW-0732">Signal</keyword>
<feature type="signal peptide" evidence="1">
    <location>
        <begin position="1"/>
        <end position="20"/>
    </location>
</feature>
<gene>
    <name evidence="2" type="ORF">SAMN05444417_0049</name>
</gene>
<accession>A0A1M5ZXY6</accession>
<proteinExistence type="predicted"/>
<dbReference type="AlphaFoldDB" id="A0A1M5ZXY6"/>
<protein>
    <submittedName>
        <fullName evidence="2">Uncharacterized protein</fullName>
    </submittedName>
</protein>
<organism evidence="2 3">
    <name type="scientific">Wenxinia saemankumensis</name>
    <dbReference type="NCBI Taxonomy" id="1447782"/>
    <lineage>
        <taxon>Bacteria</taxon>
        <taxon>Pseudomonadati</taxon>
        <taxon>Pseudomonadota</taxon>
        <taxon>Alphaproteobacteria</taxon>
        <taxon>Rhodobacterales</taxon>
        <taxon>Roseobacteraceae</taxon>
        <taxon>Wenxinia</taxon>
    </lineage>
</organism>
<evidence type="ECO:0000313" key="3">
    <source>
        <dbReference type="Proteomes" id="UP000184292"/>
    </source>
</evidence>
<keyword evidence="3" id="KW-1185">Reference proteome</keyword>
<dbReference type="Proteomes" id="UP000184292">
    <property type="component" value="Unassembled WGS sequence"/>
</dbReference>
<dbReference type="STRING" id="1447782.SAMN05444417_0049"/>
<feature type="chain" id="PRO_5012386933" evidence="1">
    <location>
        <begin position="21"/>
        <end position="1107"/>
    </location>
</feature>
<sequence length="1107" mass="115233">MRARLALCALLAFSPGPGHPQTPELLDQALERLAAEATYATAPCLDGASACADDGPEALAAALCAAILPGVAQATCRDLDMPDDTDPDRLFAAVQDGLAAARAGTVPGPDALALGTALLRRALGEAVELPALAALPPVAPAAEPGASLPSDLPDPLPTEREALEELAFEIILRAAQEGWDAARREAALTPIRDLLNGGPPTDPAPADLIAAALARARGADSCDGVAFAEGDGPHLPFSEVHLDLPPGFLGPEGAMSAVYLTDALALPMLILPDAGGRATVTLPLHPEGIGGGPGLLSFGWVDAKSGATVLCPPLPLDIAAATAIPEAWPRALADLADAAALLERGADWAGLPMGGLPRTMQAELADLAEGYADLPAEARAVLDLYAPRIAPDREMIAAMEAWIDTHPAPIRRGALDTVPGGPERLWHAAGGGEGGGQSHICPADIGQLRTWILLGSIGNANADPLNQALFTAGSVLAGTSVHLFLAAAGQEKGGEYAERGVGVAAGSYNLFLNFMQGVAPYRITAIEGHFARDRVTEDTSDPALRLVDVALRTDSRGWSPLRGAVDLAMIVAAASGRGTTPGGALGKQVEQMGFTGATGMAAREGLTLGRVLVEEGAKAISATLGNVIDAAILDALWREAIGEIEKQSDGLVQPRCRIPDPLLTTIDAYLIDRDWRAARPAFGHGVFLAIDQGFVGVEMSVKPDIGLPRDRVADPVEAWTVIQPAALSTGDSDLVVEPGEQARVEVTGAGLENRPFVDWEVVGEAAIAWDDDRQARPEASAVRVQTPSDPEGFPIAVTATLTSLTLERSREDPPTLTQIVTTGEADATVRPACGWVGARVEIGLNDRRTGRALDPHDFAWMPGPGLTALAPGVFGITEAGPPSLVRFQRPGDSSTVSGAVVRRDCACGPDAFPGLVTELQPFSRAMLALTGQQSFAVVGTGTVEITGDITRFESYPEMRLTVLTEQDANDLSCRYTSVLTNSEMGTVEALRQQRADLFLDDSGSNLFDGTGGFDFAGPGLVAPGGGGAFGAPIPYRGSELQGGFRPQLPPVVAVEAFAPDALEIVAQTRGCDETDVDRGFPARRTNFYDTIRTCATHEARFVATQRP</sequence>
<evidence type="ECO:0000313" key="2">
    <source>
        <dbReference type="EMBL" id="SHI29100.1"/>
    </source>
</evidence>
<evidence type="ECO:0000256" key="1">
    <source>
        <dbReference type="SAM" id="SignalP"/>
    </source>
</evidence>
<reference evidence="2 3" key="1">
    <citation type="submission" date="2016-11" db="EMBL/GenBank/DDBJ databases">
        <authorList>
            <person name="Jaros S."/>
            <person name="Januszkiewicz K."/>
            <person name="Wedrychowicz H."/>
        </authorList>
    </citation>
    <scope>NUCLEOTIDE SEQUENCE [LARGE SCALE GENOMIC DNA]</scope>
    <source>
        <strain evidence="2 3">DSM 100565</strain>
    </source>
</reference>
<name>A0A1M5ZXY6_9RHOB</name>
<dbReference type="EMBL" id="FQYO01000001">
    <property type="protein sequence ID" value="SHI29100.1"/>
    <property type="molecule type" value="Genomic_DNA"/>
</dbReference>